<keyword evidence="7" id="KW-0119">Carbohydrate metabolism</keyword>
<evidence type="ECO:0000256" key="7">
    <source>
        <dbReference type="ARBA" id="ARBA00023326"/>
    </source>
</evidence>
<dbReference type="Pfam" id="PF01270">
    <property type="entry name" value="Glyco_hydro_8"/>
    <property type="match status" value="1"/>
</dbReference>
<dbReference type="GO" id="GO:0008810">
    <property type="term" value="F:cellulase activity"/>
    <property type="evidence" value="ECO:0007669"/>
    <property type="project" value="UniProtKB-EC"/>
</dbReference>
<dbReference type="Gene3D" id="1.50.10.10">
    <property type="match status" value="1"/>
</dbReference>
<proteinExistence type="inferred from homology"/>
<evidence type="ECO:0000313" key="9">
    <source>
        <dbReference type="Proteomes" id="UP000294980"/>
    </source>
</evidence>
<evidence type="ECO:0000256" key="1">
    <source>
        <dbReference type="ARBA" id="ARBA00000966"/>
    </source>
</evidence>
<sequence>MSETTGTTARTREDIRIITTASGVARRSAGLLVAVLMLLSACDGSRHPGPAPTLEAARWENFQQRFVHGGQVIDSGNADISHSEGQGYGMLLAVAAGDQGAFDRLWRWTSRVLQRRDGLLSWRYAPCPAADTSCVTDSNNASDGDLLVAWALLRAGDAWGNADYHFAALTIMAAVAEKLVLTHENRTLLLPGEVGFRHDDAITVNLSYWVFPALQAFDREQPTGPWQALIDSGVDLLDSARFGDAQLPPDWLEIGPDGLRPSPRFSTRYGFDAVRIPLYATWAGLAPEDNWRSLKQLWQRDPVPAWVDLDDGSTAEYAWSRGMASVARLVDLQHAEGEIGRAQDDAADATADADYYSQTLVLLSHLAGAERRS</sequence>
<dbReference type="InterPro" id="IPR002037">
    <property type="entry name" value="Glyco_hydro_8"/>
</dbReference>
<keyword evidence="5" id="KW-0136">Cellulose degradation</keyword>
<dbReference type="Proteomes" id="UP000294980">
    <property type="component" value="Unassembled WGS sequence"/>
</dbReference>
<evidence type="ECO:0000256" key="2">
    <source>
        <dbReference type="ARBA" id="ARBA00009209"/>
    </source>
</evidence>
<protein>
    <recommendedName>
        <fullName evidence="3">cellulase</fullName>
        <ecNumber evidence="3">3.2.1.4</ecNumber>
    </recommendedName>
</protein>
<evidence type="ECO:0000256" key="6">
    <source>
        <dbReference type="ARBA" id="ARBA00023295"/>
    </source>
</evidence>
<evidence type="ECO:0000256" key="5">
    <source>
        <dbReference type="ARBA" id="ARBA00023001"/>
    </source>
</evidence>
<keyword evidence="4" id="KW-0378">Hydrolase</keyword>
<dbReference type="AlphaFoldDB" id="A0A4R2LAK3"/>
<evidence type="ECO:0000313" key="8">
    <source>
        <dbReference type="EMBL" id="TCO76295.1"/>
    </source>
</evidence>
<dbReference type="InterPro" id="IPR008928">
    <property type="entry name" value="6-hairpin_glycosidase_sf"/>
</dbReference>
<keyword evidence="9" id="KW-1185">Reference proteome</keyword>
<keyword evidence="6" id="KW-0326">Glycosidase</keyword>
<dbReference type="InterPro" id="IPR012341">
    <property type="entry name" value="6hp_glycosidase-like_sf"/>
</dbReference>
<dbReference type="RefSeq" id="WP_205686501.1">
    <property type="nucleotide sequence ID" value="NZ_QQSW01000003.1"/>
</dbReference>
<comment type="catalytic activity">
    <reaction evidence="1">
        <text>Endohydrolysis of (1-&gt;4)-beta-D-glucosidic linkages in cellulose, lichenin and cereal beta-D-glucans.</text>
        <dbReference type="EC" id="3.2.1.4"/>
    </reaction>
</comment>
<dbReference type="GO" id="GO:0030245">
    <property type="term" value="P:cellulose catabolic process"/>
    <property type="evidence" value="ECO:0007669"/>
    <property type="project" value="UniProtKB-KW"/>
</dbReference>
<reference evidence="8 9" key="1">
    <citation type="submission" date="2019-03" db="EMBL/GenBank/DDBJ databases">
        <title>Genomic Encyclopedia of Type Strains, Phase IV (KMG-IV): sequencing the most valuable type-strain genomes for metagenomic binning, comparative biology and taxonomic classification.</title>
        <authorList>
            <person name="Goeker M."/>
        </authorList>
    </citation>
    <scope>NUCLEOTIDE SEQUENCE [LARGE SCALE GENOMIC DNA]</scope>
    <source>
        <strain evidence="8 9">DSM 23344</strain>
    </source>
</reference>
<comment type="similarity">
    <text evidence="2">Belongs to the glycosyl hydrolase 8 (cellulase D) family.</text>
</comment>
<dbReference type="EC" id="3.2.1.4" evidence="3"/>
<organism evidence="8 9">
    <name type="scientific">Chromatocurvus halotolerans</name>
    <dbReference type="NCBI Taxonomy" id="1132028"/>
    <lineage>
        <taxon>Bacteria</taxon>
        <taxon>Pseudomonadati</taxon>
        <taxon>Pseudomonadota</taxon>
        <taxon>Gammaproteobacteria</taxon>
        <taxon>Cellvibrionales</taxon>
        <taxon>Halieaceae</taxon>
        <taxon>Chromatocurvus</taxon>
    </lineage>
</organism>
<accession>A0A4R2LAK3</accession>
<gene>
    <name evidence="8" type="ORF">EV688_105258</name>
</gene>
<dbReference type="PRINTS" id="PR00735">
    <property type="entry name" value="GLHYDRLASE8"/>
</dbReference>
<evidence type="ECO:0000256" key="4">
    <source>
        <dbReference type="ARBA" id="ARBA00022801"/>
    </source>
</evidence>
<comment type="caution">
    <text evidence="8">The sequence shown here is derived from an EMBL/GenBank/DDBJ whole genome shotgun (WGS) entry which is preliminary data.</text>
</comment>
<keyword evidence="7" id="KW-0624">Polysaccharide degradation</keyword>
<dbReference type="SUPFAM" id="SSF48208">
    <property type="entry name" value="Six-hairpin glycosidases"/>
    <property type="match status" value="1"/>
</dbReference>
<name>A0A4R2LAK3_9GAMM</name>
<evidence type="ECO:0000256" key="3">
    <source>
        <dbReference type="ARBA" id="ARBA00012601"/>
    </source>
</evidence>
<dbReference type="EMBL" id="SLWX01000005">
    <property type="protein sequence ID" value="TCO76295.1"/>
    <property type="molecule type" value="Genomic_DNA"/>
</dbReference>